<dbReference type="Pfam" id="PF06761">
    <property type="entry name" value="IcmF-related"/>
    <property type="match status" value="1"/>
</dbReference>
<evidence type="ECO:0000259" key="2">
    <source>
        <dbReference type="Pfam" id="PF06744"/>
    </source>
</evidence>
<dbReference type="InterPro" id="IPR053156">
    <property type="entry name" value="T6SS_TssM-like"/>
</dbReference>
<dbReference type="Pfam" id="PF21070">
    <property type="entry name" value="IcmF_helical"/>
    <property type="match status" value="1"/>
</dbReference>
<dbReference type="AlphaFoldDB" id="A0A3B0ZML3"/>
<evidence type="ECO:0000313" key="6">
    <source>
        <dbReference type="EMBL" id="VAW92911.1"/>
    </source>
</evidence>
<keyword evidence="1" id="KW-1133">Transmembrane helix</keyword>
<feature type="transmembrane region" description="Helical" evidence="1">
    <location>
        <begin position="12"/>
        <end position="34"/>
    </location>
</feature>
<dbReference type="SUPFAM" id="SSF52540">
    <property type="entry name" value="P-loop containing nucleoside triphosphate hydrolases"/>
    <property type="match status" value="1"/>
</dbReference>
<proteinExistence type="predicted"/>
<feature type="domain" description="Type VI secretion system component TssM1 N-terminal" evidence="4">
    <location>
        <begin position="187"/>
        <end position="440"/>
    </location>
</feature>
<evidence type="ECO:0000259" key="5">
    <source>
        <dbReference type="Pfam" id="PF21070"/>
    </source>
</evidence>
<dbReference type="NCBIfam" id="TIGR03348">
    <property type="entry name" value="VI_IcmF"/>
    <property type="match status" value="1"/>
</dbReference>
<evidence type="ECO:0000259" key="4">
    <source>
        <dbReference type="Pfam" id="PF14331"/>
    </source>
</evidence>
<protein>
    <submittedName>
        <fullName evidence="6">IcmF-related protein</fullName>
    </submittedName>
</protein>
<feature type="transmembrane region" description="Helical" evidence="1">
    <location>
        <begin position="434"/>
        <end position="458"/>
    </location>
</feature>
<keyword evidence="1" id="KW-0472">Membrane</keyword>
<dbReference type="InterPro" id="IPR010623">
    <property type="entry name" value="IcmF_C"/>
</dbReference>
<evidence type="ECO:0000259" key="3">
    <source>
        <dbReference type="Pfam" id="PF06761"/>
    </source>
</evidence>
<dbReference type="PANTHER" id="PTHR36153:SF1">
    <property type="entry name" value="TYPE VI SECRETION SYSTEM COMPONENT TSSM1"/>
    <property type="match status" value="1"/>
</dbReference>
<gene>
    <name evidence="6" type="ORF">MNBD_GAMMA22-524</name>
</gene>
<dbReference type="InterPro" id="IPR027417">
    <property type="entry name" value="P-loop_NTPase"/>
</dbReference>
<keyword evidence="1" id="KW-0812">Transmembrane</keyword>
<dbReference type="Pfam" id="PF06744">
    <property type="entry name" value="IcmF_C"/>
    <property type="match status" value="1"/>
</dbReference>
<dbReference type="PANTHER" id="PTHR36153">
    <property type="entry name" value="INNER MEMBRANE PROTEIN-RELATED"/>
    <property type="match status" value="1"/>
</dbReference>
<dbReference type="InterPro" id="IPR009612">
    <property type="entry name" value="IcmF-rel"/>
</dbReference>
<sequence>MNMVIGMLKNVVLSKAGVTITAIILLVSLVWIAGPSIGLTDRTLRFVIIAAIIGIALIYLLVSWIITKKRGSQLQDDLQDLDANDHSVEIEALKEKMNEAIASLKTTELGVKYQGSSALYALPWYMIIGPSAAGKSTLLRNSGLNFPHSQSDDIDVRGFGGTRNCDWWFSDEAIILDTAGRYTTEVDDNGEWKEFLSLLTKYRKRMPINGVIIALSISDLLTADEEVLNWHVKVIRDRIEELILELGYLFPFYITFTKCDLLSGFQSYFNDLNESERNQVWGSVLVDLKKGEDPSDLIAAKLDQLYVRLCDLRIHKLSVQRKHEIKAEIYDFPSQFQAASNRLIEFINLLFKDNPYQEMPDFKGVYFTSGAQEGVPLQRIVGNLREAFGYVENAEKPEESVPKSFFINKLLRDVIFKSPRDIMKSRRHRRLHRLVKTSVVFTSLTLVVVSVLLLSTAFTANALLLSSGTRVAETLHDISKVKRINYPEYYSALRDVYEHYELLKKYRTDNPWYAKLGVYKGSEQIKPIEGIIVASMEQNFLPSVSKLLEKTILKYSERWQTIASEKAASKLRVGYYQTLKTYLMLTEPARIDASLASPTLNKSWHAIIKFKSKAETSKNINIIPEAYMKDMVILYLEHMQLPETDKMYASKWRKNTSLIKLARSHLRTPPNAELLFAQLKSKGNAELPNKPFKKLVNVSGNNYLSNELVVPGFYTKEGWETYVSHEMWKLVNSASRGDWVLGTDIKPLSEGDKSLTQVDEALLIQLTRDIRYMYFNNYVSVWYKFIKEFRVKRFATISDAANKLLLLSRSDGPLAETFKMIGENINLEEINWDDNGVRIISKLSLEDIAKKKVIQKIYVKELDRPFHDMRRFTDPGDKRTVSELMNQYLSGLSGLQAEMERIRASSEMERESEIFASSMLGGSGGKNEMYKSWVTTTGLLNGNEVRTRRTLELFLMDSIKNSWKVIMRVAMKEVQYKWENMVVREFEDRIRGKFPFSTNGPDAPIDDVAEFFRPKDGILWSFVNNEISSYLVKRRSSWKERNWLGIGPNFDKSFFAVLKKAHGITSGLFRRGNDEPNLTFSLYPIPISGLDEITIETNGQEFRYRMGPQEWRKFKWPGDSERSGARIIGISDKRNVRAEIEEVGVWGVFHLFKKAKMTRERGTQFNTVWSIETPNAKSVKIQFKLKADKQNNLFRPGVLSSFALPKKLSNRKSSNQSTRRN</sequence>
<feature type="domain" description="IcmF-related" evidence="3">
    <location>
        <begin position="492"/>
        <end position="824"/>
    </location>
</feature>
<feature type="domain" description="Type VI secretion system component TssM1 helical" evidence="5">
    <location>
        <begin position="974"/>
        <end position="1073"/>
    </location>
</feature>
<name>A0A3B0ZML3_9ZZZZ</name>
<dbReference type="EMBL" id="UOFS01000013">
    <property type="protein sequence ID" value="VAW92911.1"/>
    <property type="molecule type" value="Genomic_DNA"/>
</dbReference>
<dbReference type="InterPro" id="IPR025743">
    <property type="entry name" value="TssM1_N"/>
</dbReference>
<feature type="transmembrane region" description="Helical" evidence="1">
    <location>
        <begin position="46"/>
        <end position="66"/>
    </location>
</feature>
<dbReference type="InterPro" id="IPR048677">
    <property type="entry name" value="TssM1_hel"/>
</dbReference>
<organism evidence="6">
    <name type="scientific">hydrothermal vent metagenome</name>
    <dbReference type="NCBI Taxonomy" id="652676"/>
    <lineage>
        <taxon>unclassified sequences</taxon>
        <taxon>metagenomes</taxon>
        <taxon>ecological metagenomes</taxon>
    </lineage>
</organism>
<dbReference type="InterPro" id="IPR017731">
    <property type="entry name" value="TssM1-like"/>
</dbReference>
<reference evidence="6" key="1">
    <citation type="submission" date="2018-06" db="EMBL/GenBank/DDBJ databases">
        <authorList>
            <person name="Zhirakovskaya E."/>
        </authorList>
    </citation>
    <scope>NUCLEOTIDE SEQUENCE</scope>
</reference>
<feature type="domain" description="Type VI secretion system IcmF C-terminal" evidence="2">
    <location>
        <begin position="1080"/>
        <end position="1175"/>
    </location>
</feature>
<evidence type="ECO:0000256" key="1">
    <source>
        <dbReference type="SAM" id="Phobius"/>
    </source>
</evidence>
<accession>A0A3B0ZML3</accession>
<dbReference type="Pfam" id="PF14331">
    <property type="entry name" value="IcmF-related_N"/>
    <property type="match status" value="1"/>
</dbReference>
<dbReference type="CDD" id="cd00882">
    <property type="entry name" value="Ras_like_GTPase"/>
    <property type="match status" value="1"/>
</dbReference>